<name>A0ABU2D1J1_9EURY</name>
<evidence type="ECO:0000313" key="4">
    <source>
        <dbReference type="Proteomes" id="UP001246244"/>
    </source>
</evidence>
<dbReference type="NCBIfam" id="TIGR03804">
    <property type="entry name" value="para_beta_helix"/>
    <property type="match status" value="1"/>
</dbReference>
<dbReference type="Gene3D" id="2.130.10.10">
    <property type="entry name" value="YVTN repeat-like/Quinoprotein amine dehydrogenase"/>
    <property type="match status" value="3"/>
</dbReference>
<gene>
    <name evidence="3" type="ORF">RG963_08680</name>
</gene>
<dbReference type="InterPro" id="IPR012334">
    <property type="entry name" value="Pectin_lyas_fold"/>
</dbReference>
<dbReference type="InterPro" id="IPR051200">
    <property type="entry name" value="Host-pathogen_enzymatic-act"/>
</dbReference>
<dbReference type="Pfam" id="PF05048">
    <property type="entry name" value="NosD"/>
    <property type="match status" value="1"/>
</dbReference>
<dbReference type="PROSITE" id="PS50093">
    <property type="entry name" value="PKD"/>
    <property type="match status" value="2"/>
</dbReference>
<dbReference type="NCBIfam" id="TIGR02276">
    <property type="entry name" value="beta_rpt_yvtn"/>
    <property type="match status" value="5"/>
</dbReference>
<feature type="domain" description="PKD" evidence="2">
    <location>
        <begin position="435"/>
        <end position="489"/>
    </location>
</feature>
<dbReference type="SUPFAM" id="SSF51126">
    <property type="entry name" value="Pectin lyase-like"/>
    <property type="match status" value="1"/>
</dbReference>
<dbReference type="InterPro" id="IPR007742">
    <property type="entry name" value="NosD_dom"/>
</dbReference>
<dbReference type="Pfam" id="PF18911">
    <property type="entry name" value="PKD_4"/>
    <property type="match status" value="2"/>
</dbReference>
<reference evidence="4" key="1">
    <citation type="submission" date="2023-07" db="EMBL/GenBank/DDBJ databases">
        <title>Whole-genome sequencing of a new Methanosarcina sp. Z-7115.</title>
        <authorList>
            <person name="Zhilina T.N."/>
            <person name="Merkel A.Y."/>
        </authorList>
    </citation>
    <scope>NUCLEOTIDE SEQUENCE [LARGE SCALE GENOMIC DNA]</scope>
    <source>
        <strain evidence="4">Z-7115</strain>
    </source>
</reference>
<accession>A0ABU2D1J1</accession>
<dbReference type="InterPro" id="IPR006626">
    <property type="entry name" value="PbH1"/>
</dbReference>
<dbReference type="RefSeq" id="WP_310575869.1">
    <property type="nucleotide sequence ID" value="NZ_JAVKPK010000029.1"/>
</dbReference>
<feature type="region of interest" description="Disordered" evidence="1">
    <location>
        <begin position="881"/>
        <end position="906"/>
    </location>
</feature>
<dbReference type="Proteomes" id="UP001246244">
    <property type="component" value="Unassembled WGS sequence"/>
</dbReference>
<dbReference type="SUPFAM" id="SSF49299">
    <property type="entry name" value="PKD domain"/>
    <property type="match status" value="2"/>
</dbReference>
<sequence length="1116" mass="118767">MINRIKVPLIILIFIFIISSSATASAKEVTVDDSSGADFRSIQEAVNNSVPWDTIIVRPGTYTENILVNITGLTIRSGLKNSDVEVKPLDESESVFRIKADNVAISGFNITGANKETFDHTTGGICLENATNCMIKGNIFIENKKGVFLNRSSYNTVSENLFFNDELNEEIFTYQSDMNNLTGNTIENGYITEGAESSGNLIAGNKISNGGIIIGCCGRNNEVSGNMISNCSLGISAYDTGVNFSNNRITDCQCGIHLSFTGGAGVYDNTISNCGVGISLSDGCLGVEITNNTIMSSSECGIVDQYDEGGKRIYNNYFNNTVNVRPVAGAGGNTWNSSLTRGNNIAGGPYIGGNFWAKPDGTGFSQICVDLDGNGIGDLPYKIYEDPYNVYEDEFDYLPLVSLSSPQNTVTPTANFTASVTNGTAPLVVKFADLSKNAVLWNWDLDGDGISDSTKQNPVYAYKTSGNYTVNLTVSNGINTSSKLVNITVGKRVSATWPFVYITNNGAFSVIDTETGIVISSVKVGSGQGVAVSPDGKKAYVANLGSNNVSVIDTATNTVIATVNVGIDPSKVAVTQDGSKVYVVNYGSNNVSVIDTEINTVKATVPVGNTPRGIAVTPDGKKVYVANCGNNSVRGNTTSVIDTATNTVIATVPVGEHPWGVAVTPDGTKVYVTTYYYVSIIDTATNAVIATVDVTRRPQEVIVNPTGTKVYVTGGNSFVSVIDTATGKVLTTLNVGKYPEEIAVSPNGKKVYVVTKGSYENNYSNNISVIDTSNDTVSSIVNIEVSPGGIAIIPEPEPVFPVANFSSNVNEGFAPLVVKFYDSSENATEWNWDFGDGSTSTEQNPMYTYSEIGTYTVNLTASNENGANSKLTTITVLEVSSSSGGSSHRSSGGGGAGGSPEPQSNVGAKEISQTFITSGSTVKFDFPQKATPVLYLSFDSQKTAGKTTTIVEMLKGKSTLVTGLPSGEVYKYLNIWVGNGGFGDSNNIANVVINFKVEKNWIKDKSIGQSSITLNRYSDKKWNQLSTNLSGEDDKYLYFTAKTSGFSSFAITGNSTAKENKDGIISENNEDVVSDITQQPLNQENDSTSETKSMSTPGFDIVYAVICLFGVLLYRR</sequence>
<dbReference type="InterPro" id="IPR015943">
    <property type="entry name" value="WD40/YVTN_repeat-like_dom_sf"/>
</dbReference>
<dbReference type="InterPro" id="IPR035986">
    <property type="entry name" value="PKD_dom_sf"/>
</dbReference>
<dbReference type="InterPro" id="IPR013783">
    <property type="entry name" value="Ig-like_fold"/>
</dbReference>
<dbReference type="SMART" id="SM00089">
    <property type="entry name" value="PKD"/>
    <property type="match status" value="2"/>
</dbReference>
<organism evidence="3 4">
    <name type="scientific">Methanosarcina baikalica</name>
    <dbReference type="NCBI Taxonomy" id="3073890"/>
    <lineage>
        <taxon>Archaea</taxon>
        <taxon>Methanobacteriati</taxon>
        <taxon>Methanobacteriota</taxon>
        <taxon>Stenosarchaea group</taxon>
        <taxon>Methanomicrobia</taxon>
        <taxon>Methanosarcinales</taxon>
        <taxon>Methanosarcinaceae</taxon>
        <taxon>Methanosarcina</taxon>
    </lineage>
</organism>
<dbReference type="InterPro" id="IPR011964">
    <property type="entry name" value="YVTN_b-propeller_repeat"/>
</dbReference>
<protein>
    <submittedName>
        <fullName evidence="3">PGF-pre-PGF domain-containing protein</fullName>
    </submittedName>
</protein>
<dbReference type="InterPro" id="IPR000601">
    <property type="entry name" value="PKD_dom"/>
</dbReference>
<dbReference type="InterPro" id="IPR022409">
    <property type="entry name" value="PKD/Chitinase_dom"/>
</dbReference>
<dbReference type="InterPro" id="IPR022441">
    <property type="entry name" value="Para_beta_helix_rpt-2"/>
</dbReference>
<dbReference type="EMBL" id="JAVKPK010000029">
    <property type="protein sequence ID" value="MDR7665845.1"/>
    <property type="molecule type" value="Genomic_DNA"/>
</dbReference>
<feature type="domain" description="PKD" evidence="2">
    <location>
        <begin position="822"/>
        <end position="883"/>
    </location>
</feature>
<dbReference type="PANTHER" id="PTHR47197">
    <property type="entry name" value="PROTEIN NIRF"/>
    <property type="match status" value="1"/>
</dbReference>
<dbReference type="SMART" id="SM00722">
    <property type="entry name" value="CASH"/>
    <property type="match status" value="2"/>
</dbReference>
<dbReference type="SMART" id="SM00564">
    <property type="entry name" value="PQQ"/>
    <property type="match status" value="4"/>
</dbReference>
<dbReference type="InterPro" id="IPR011050">
    <property type="entry name" value="Pectin_lyase_fold/virulence"/>
</dbReference>
<evidence type="ECO:0000313" key="3">
    <source>
        <dbReference type="EMBL" id="MDR7665845.1"/>
    </source>
</evidence>
<proteinExistence type="predicted"/>
<dbReference type="Gene3D" id="2.60.40.10">
    <property type="entry name" value="Immunoglobulins"/>
    <property type="match status" value="2"/>
</dbReference>
<dbReference type="InterPro" id="IPR026453">
    <property type="entry name" value="PGF_pre_PGF"/>
</dbReference>
<feature type="compositionally biased region" description="Low complexity" evidence="1">
    <location>
        <begin position="881"/>
        <end position="890"/>
    </location>
</feature>
<evidence type="ECO:0000256" key="1">
    <source>
        <dbReference type="SAM" id="MobiDB-lite"/>
    </source>
</evidence>
<dbReference type="Gene3D" id="2.160.20.10">
    <property type="entry name" value="Single-stranded right-handed beta-helix, Pectin lyase-like"/>
    <property type="match status" value="1"/>
</dbReference>
<evidence type="ECO:0000259" key="2">
    <source>
        <dbReference type="PROSITE" id="PS50093"/>
    </source>
</evidence>
<comment type="caution">
    <text evidence="3">The sequence shown here is derived from an EMBL/GenBank/DDBJ whole genome shotgun (WGS) entry which is preliminary data.</text>
</comment>
<dbReference type="InterPro" id="IPR011048">
    <property type="entry name" value="Haem_d1_sf"/>
</dbReference>
<dbReference type="PANTHER" id="PTHR47197:SF3">
    <property type="entry name" value="DIHYDRO-HEME D1 DEHYDROGENASE"/>
    <property type="match status" value="1"/>
</dbReference>
<dbReference type="InterPro" id="IPR006633">
    <property type="entry name" value="Carb-bd_sugar_hydrolysis-dom"/>
</dbReference>
<dbReference type="SUPFAM" id="SSF51004">
    <property type="entry name" value="C-terminal (heme d1) domain of cytochrome cd1-nitrite reductase"/>
    <property type="match status" value="1"/>
</dbReference>
<dbReference type="InterPro" id="IPR018391">
    <property type="entry name" value="PQQ_b-propeller_rpt"/>
</dbReference>
<dbReference type="NCBIfam" id="TIGR04213">
    <property type="entry name" value="PGF_pre_PGF"/>
    <property type="match status" value="1"/>
</dbReference>
<keyword evidence="4" id="KW-1185">Reference proteome</keyword>
<dbReference type="CDD" id="cd00146">
    <property type="entry name" value="PKD"/>
    <property type="match status" value="2"/>
</dbReference>
<dbReference type="SMART" id="SM00710">
    <property type="entry name" value="PbH1"/>
    <property type="match status" value="8"/>
</dbReference>